<keyword evidence="3" id="KW-1185">Reference proteome</keyword>
<dbReference type="Proteomes" id="UP000735302">
    <property type="component" value="Unassembled WGS sequence"/>
</dbReference>
<feature type="compositionally biased region" description="Polar residues" evidence="1">
    <location>
        <begin position="26"/>
        <end position="36"/>
    </location>
</feature>
<dbReference type="AlphaFoldDB" id="A0AAV4C4U7"/>
<feature type="region of interest" description="Disordered" evidence="1">
    <location>
        <begin position="26"/>
        <end position="68"/>
    </location>
</feature>
<organism evidence="2 3">
    <name type="scientific">Plakobranchus ocellatus</name>
    <dbReference type="NCBI Taxonomy" id="259542"/>
    <lineage>
        <taxon>Eukaryota</taxon>
        <taxon>Metazoa</taxon>
        <taxon>Spiralia</taxon>
        <taxon>Lophotrochozoa</taxon>
        <taxon>Mollusca</taxon>
        <taxon>Gastropoda</taxon>
        <taxon>Heterobranchia</taxon>
        <taxon>Euthyneura</taxon>
        <taxon>Panpulmonata</taxon>
        <taxon>Sacoglossa</taxon>
        <taxon>Placobranchoidea</taxon>
        <taxon>Plakobranchidae</taxon>
        <taxon>Plakobranchus</taxon>
    </lineage>
</organism>
<proteinExistence type="predicted"/>
<reference evidence="2 3" key="1">
    <citation type="journal article" date="2021" name="Elife">
        <title>Chloroplast acquisition without the gene transfer in kleptoplastic sea slugs, Plakobranchus ocellatus.</title>
        <authorList>
            <person name="Maeda T."/>
            <person name="Takahashi S."/>
            <person name="Yoshida T."/>
            <person name="Shimamura S."/>
            <person name="Takaki Y."/>
            <person name="Nagai Y."/>
            <person name="Toyoda A."/>
            <person name="Suzuki Y."/>
            <person name="Arimoto A."/>
            <person name="Ishii H."/>
            <person name="Satoh N."/>
            <person name="Nishiyama T."/>
            <person name="Hasebe M."/>
            <person name="Maruyama T."/>
            <person name="Minagawa J."/>
            <person name="Obokata J."/>
            <person name="Shigenobu S."/>
        </authorList>
    </citation>
    <scope>NUCLEOTIDE SEQUENCE [LARGE SCALE GENOMIC DNA]</scope>
</reference>
<sequence>MMTIYADGDDDNDDYDLRWRRMRHSTPQAHRTSSVTVVEDSTGCRNVRPSKAAHTLSSVQSAPLKRPRMKARAALHSHTLSNC</sequence>
<dbReference type="EMBL" id="BLXT01005830">
    <property type="protein sequence ID" value="GFO26433.1"/>
    <property type="molecule type" value="Genomic_DNA"/>
</dbReference>
<evidence type="ECO:0000313" key="3">
    <source>
        <dbReference type="Proteomes" id="UP000735302"/>
    </source>
</evidence>
<evidence type="ECO:0000313" key="2">
    <source>
        <dbReference type="EMBL" id="GFO26433.1"/>
    </source>
</evidence>
<name>A0AAV4C4U7_9GAST</name>
<accession>A0AAV4C4U7</accession>
<evidence type="ECO:0000256" key="1">
    <source>
        <dbReference type="SAM" id="MobiDB-lite"/>
    </source>
</evidence>
<comment type="caution">
    <text evidence="2">The sequence shown here is derived from an EMBL/GenBank/DDBJ whole genome shotgun (WGS) entry which is preliminary data.</text>
</comment>
<gene>
    <name evidence="2" type="ORF">PoB_005293800</name>
</gene>
<protein>
    <submittedName>
        <fullName evidence="2">Uncharacterized protein</fullName>
    </submittedName>
</protein>